<keyword evidence="2" id="KW-1185">Reference proteome</keyword>
<proteinExistence type="predicted"/>
<evidence type="ECO:0000313" key="2">
    <source>
        <dbReference type="Proteomes" id="UP001598300"/>
    </source>
</evidence>
<dbReference type="RefSeq" id="WP_141760725.1">
    <property type="nucleotide sequence ID" value="NZ_JBHVRE010000025.1"/>
</dbReference>
<gene>
    <name evidence="1" type="ORF">ACFWR3_18340</name>
</gene>
<dbReference type="EMBL" id="JBHXPM010000016">
    <property type="protein sequence ID" value="MFD3958014.1"/>
    <property type="molecule type" value="Genomic_DNA"/>
</dbReference>
<accession>A0ABW6DVY7</accession>
<evidence type="ECO:0008006" key="3">
    <source>
        <dbReference type="Google" id="ProtNLM"/>
    </source>
</evidence>
<reference evidence="1 2" key="1">
    <citation type="submission" date="2024-09" db="EMBL/GenBank/DDBJ databases">
        <title>The Natural Products Discovery Center: Release of the First 8490 Sequenced Strains for Exploring Actinobacteria Biosynthetic Diversity.</title>
        <authorList>
            <person name="Kalkreuter E."/>
            <person name="Kautsar S.A."/>
            <person name="Yang D."/>
            <person name="Bader C.D."/>
            <person name="Teijaro C.N."/>
            <person name="Fluegel L."/>
            <person name="Davis C.M."/>
            <person name="Simpson J.R."/>
            <person name="Lauterbach L."/>
            <person name="Steele A.D."/>
            <person name="Gui C."/>
            <person name="Meng S."/>
            <person name="Li G."/>
            <person name="Viehrig K."/>
            <person name="Ye F."/>
            <person name="Su P."/>
            <person name="Kiefer A.F."/>
            <person name="Nichols A."/>
            <person name="Cepeda A.J."/>
            <person name="Yan W."/>
            <person name="Fan B."/>
            <person name="Jiang Y."/>
            <person name="Adhikari A."/>
            <person name="Zheng C.-J."/>
            <person name="Schuster L."/>
            <person name="Cowan T.M."/>
            <person name="Smanski M.J."/>
            <person name="Chevrette M.G."/>
            <person name="De Carvalho L.P.S."/>
            <person name="Shen B."/>
        </authorList>
    </citation>
    <scope>NUCLEOTIDE SEQUENCE [LARGE SCALE GENOMIC DNA]</scope>
    <source>
        <strain evidence="1 2">NPDC058584</strain>
    </source>
</reference>
<name>A0ABW6DVY7_9ACTN</name>
<sequence length="479" mass="51756">MAETPTLLRVLTLRRHWQVYETFRLRFEATAAAVADDENDARLRGLSVSKRQFERWYGGAVKTRPYPDQCRVLEAMFGVGVDHLLAPAPQAVERTTPVPESPLVVPPARPTPVLLPTEQAAALPVGGPFSNEPRFDTGTTELERQVAMAARRALRFTAMAEGSSIGPETLGQIHDEVRRLTAAYPRLALPTLLGDLVEVQDLTFRLLEHGRVKPLQARELYLLAGITSGMLAKASHDLGNPSAAMMQARTASVCADNADHQAMRAWVRSLQSLISYWAGRPAEAADYALLGQSAADDVRGTTSVWLACLSARAHALIGDAETTRTAIQQAEDARAAVEPDDLDAFGGIMTFPEPRQLYYVAEATVHLGEDPALGESRSEAAVSAYRTASEDEWAFGDEAGAQTDLALARIARGEIEGAIEAVRPVLDLPVEQRNFGITSSAQRVHAALHADGRRNTGAAADLRGEIEAFTAAPTSVLVR</sequence>
<protein>
    <recommendedName>
        <fullName evidence="3">XRE family transcriptional regulator</fullName>
    </recommendedName>
</protein>
<dbReference type="Proteomes" id="UP001598300">
    <property type="component" value="Unassembled WGS sequence"/>
</dbReference>
<evidence type="ECO:0000313" key="1">
    <source>
        <dbReference type="EMBL" id="MFD3958014.1"/>
    </source>
</evidence>
<comment type="caution">
    <text evidence="1">The sequence shown here is derived from an EMBL/GenBank/DDBJ whole genome shotgun (WGS) entry which is preliminary data.</text>
</comment>
<organism evidence="1 2">
    <name type="scientific">Streptomyces bacillaris</name>
    <dbReference type="NCBI Taxonomy" id="68179"/>
    <lineage>
        <taxon>Bacteria</taxon>
        <taxon>Bacillati</taxon>
        <taxon>Actinomycetota</taxon>
        <taxon>Actinomycetes</taxon>
        <taxon>Kitasatosporales</taxon>
        <taxon>Streptomycetaceae</taxon>
        <taxon>Streptomyces</taxon>
    </lineage>
</organism>